<organism evidence="3 4">
    <name type="scientific">Mytilus edulis</name>
    <name type="common">Blue mussel</name>
    <dbReference type="NCBI Taxonomy" id="6550"/>
    <lineage>
        <taxon>Eukaryota</taxon>
        <taxon>Metazoa</taxon>
        <taxon>Spiralia</taxon>
        <taxon>Lophotrochozoa</taxon>
        <taxon>Mollusca</taxon>
        <taxon>Bivalvia</taxon>
        <taxon>Autobranchia</taxon>
        <taxon>Pteriomorphia</taxon>
        <taxon>Mytilida</taxon>
        <taxon>Mytiloidea</taxon>
        <taxon>Mytilidae</taxon>
        <taxon>Mytilinae</taxon>
        <taxon>Mytilus</taxon>
    </lineage>
</organism>
<protein>
    <recommendedName>
        <fullName evidence="2">Mutator-like transposase domain-containing protein</fullName>
    </recommendedName>
</protein>
<dbReference type="AlphaFoldDB" id="A0A8S3SFB5"/>
<evidence type="ECO:0000313" key="4">
    <source>
        <dbReference type="Proteomes" id="UP000683360"/>
    </source>
</evidence>
<sequence length="176" mass="19443">MKRLKIPVNKGRKLPEVEASLKIAGSYVGKLKSPGKSKFSSSKNTITESPPSKSAIPDERACFKLHKCKRQEIEDCMIEVLKHAPHMPGGPKYKLATMNIVKRARTGTPGKGKEQPKHNCTRNWYGTSKAMEPDVGLSLVQNIEEKGCTVANVIMSDDTTTIARIRNQIDHGGQME</sequence>
<dbReference type="Pfam" id="PF20700">
    <property type="entry name" value="Mutator"/>
    <property type="match status" value="1"/>
</dbReference>
<feature type="compositionally biased region" description="Low complexity" evidence="1">
    <location>
        <begin position="30"/>
        <end position="43"/>
    </location>
</feature>
<dbReference type="EMBL" id="CAJPWZ010001657">
    <property type="protein sequence ID" value="CAG2220268.1"/>
    <property type="molecule type" value="Genomic_DNA"/>
</dbReference>
<evidence type="ECO:0000313" key="3">
    <source>
        <dbReference type="EMBL" id="CAG2220268.1"/>
    </source>
</evidence>
<feature type="domain" description="Mutator-like transposase" evidence="2">
    <location>
        <begin position="110"/>
        <end position="171"/>
    </location>
</feature>
<name>A0A8S3SFB5_MYTED</name>
<comment type="caution">
    <text evidence="3">The sequence shown here is derived from an EMBL/GenBank/DDBJ whole genome shotgun (WGS) entry which is preliminary data.</text>
</comment>
<accession>A0A8S3SFB5</accession>
<dbReference type="InterPro" id="IPR049012">
    <property type="entry name" value="Mutator_transp_dom"/>
</dbReference>
<dbReference type="OrthoDB" id="6120497at2759"/>
<dbReference type="Proteomes" id="UP000683360">
    <property type="component" value="Unassembled WGS sequence"/>
</dbReference>
<gene>
    <name evidence="3" type="ORF">MEDL_33824</name>
</gene>
<evidence type="ECO:0000256" key="1">
    <source>
        <dbReference type="SAM" id="MobiDB-lite"/>
    </source>
</evidence>
<reference evidence="3" key="1">
    <citation type="submission" date="2021-03" db="EMBL/GenBank/DDBJ databases">
        <authorList>
            <person name="Bekaert M."/>
        </authorList>
    </citation>
    <scope>NUCLEOTIDE SEQUENCE</scope>
</reference>
<proteinExistence type="predicted"/>
<evidence type="ECO:0000259" key="2">
    <source>
        <dbReference type="Pfam" id="PF20700"/>
    </source>
</evidence>
<feature type="region of interest" description="Disordered" evidence="1">
    <location>
        <begin position="29"/>
        <end position="54"/>
    </location>
</feature>
<keyword evidence="4" id="KW-1185">Reference proteome</keyword>